<feature type="transmembrane region" description="Helical" evidence="1">
    <location>
        <begin position="85"/>
        <end position="104"/>
    </location>
</feature>
<accession>A0A172QRJ8</accession>
<gene>
    <name evidence="2" type="ORF">ccrud_03115</name>
</gene>
<protein>
    <submittedName>
        <fullName evidence="2">Uncharacterized protein</fullName>
    </submittedName>
</protein>
<keyword evidence="3" id="KW-1185">Reference proteome</keyword>
<dbReference type="KEGG" id="ccjz:ccrud_03115"/>
<evidence type="ECO:0000313" key="2">
    <source>
        <dbReference type="EMBL" id="ANE03301.1"/>
    </source>
</evidence>
<dbReference type="OrthoDB" id="4427098at2"/>
<organism evidence="2 3">
    <name type="scientific">Corynebacterium crudilactis</name>
    <dbReference type="NCBI Taxonomy" id="1652495"/>
    <lineage>
        <taxon>Bacteria</taxon>
        <taxon>Bacillati</taxon>
        <taxon>Actinomycetota</taxon>
        <taxon>Actinomycetes</taxon>
        <taxon>Mycobacteriales</taxon>
        <taxon>Corynebacteriaceae</taxon>
        <taxon>Corynebacterium</taxon>
    </lineage>
</organism>
<sequence length="147" mass="16078">MDPMNSYSNMKSHVTPIPTPVSVRISCSFLVGAALAALTTDLAPTVKFSITGIGLALALLIAFAHPYRGEMRMYRFQHNISPVPTIGQVMPLFFTWLALMLTPLISGAPLWATILVFIAAAGWTYLTFPHVDGSRKLAFAQEPRKNT</sequence>
<dbReference type="EMBL" id="CP015622">
    <property type="protein sequence ID" value="ANE03301.1"/>
    <property type="molecule type" value="Genomic_DNA"/>
</dbReference>
<dbReference type="Proteomes" id="UP000076929">
    <property type="component" value="Chromosome"/>
</dbReference>
<feature type="transmembrane region" description="Helical" evidence="1">
    <location>
        <begin position="21"/>
        <end position="40"/>
    </location>
</feature>
<reference evidence="2 3" key="1">
    <citation type="submission" date="2016-05" db="EMBL/GenBank/DDBJ databases">
        <title>Complete genome sequence of Corynebacterium crudilactis, a new Corynebacterium species isolated from raw cow's milk.</title>
        <authorList>
            <person name="Christian R."/>
            <person name="Zimmermann J."/>
            <person name="Lipski A."/>
            <person name="Kalinowski J."/>
        </authorList>
    </citation>
    <scope>NUCLEOTIDE SEQUENCE [LARGE SCALE GENOMIC DNA]</scope>
    <source>
        <strain evidence="2 3">JZ16</strain>
    </source>
</reference>
<evidence type="ECO:0000256" key="1">
    <source>
        <dbReference type="SAM" id="Phobius"/>
    </source>
</evidence>
<keyword evidence="1" id="KW-0472">Membrane</keyword>
<feature type="transmembrane region" description="Helical" evidence="1">
    <location>
        <begin position="46"/>
        <end position="64"/>
    </location>
</feature>
<proteinExistence type="predicted"/>
<dbReference type="RefSeq" id="WP_066564718.1">
    <property type="nucleotide sequence ID" value="NZ_CP015622.1"/>
</dbReference>
<evidence type="ECO:0000313" key="3">
    <source>
        <dbReference type="Proteomes" id="UP000076929"/>
    </source>
</evidence>
<keyword evidence="1" id="KW-1133">Transmembrane helix</keyword>
<name>A0A172QRJ8_9CORY</name>
<keyword evidence="1" id="KW-0812">Transmembrane</keyword>
<dbReference type="AlphaFoldDB" id="A0A172QRJ8"/>
<feature type="transmembrane region" description="Helical" evidence="1">
    <location>
        <begin position="110"/>
        <end position="128"/>
    </location>
</feature>